<evidence type="ECO:0000313" key="1">
    <source>
        <dbReference type="EMBL" id="PRQ29835.1"/>
    </source>
</evidence>
<proteinExistence type="predicted"/>
<name>A0A2P6Q6L9_ROSCH</name>
<accession>A0A2P6Q6L9</accession>
<gene>
    <name evidence="1" type="ORF">RchiOBHm_Chr5g0018131</name>
</gene>
<reference evidence="1 2" key="1">
    <citation type="journal article" date="2018" name="Nat. Genet.">
        <title>The Rosa genome provides new insights in the design of modern roses.</title>
        <authorList>
            <person name="Bendahmane M."/>
        </authorList>
    </citation>
    <scope>NUCLEOTIDE SEQUENCE [LARGE SCALE GENOMIC DNA]</scope>
    <source>
        <strain evidence="2">cv. Old Blush</strain>
    </source>
</reference>
<dbReference type="Gramene" id="PRQ29835">
    <property type="protein sequence ID" value="PRQ29835"/>
    <property type="gene ID" value="RchiOBHm_Chr5g0018131"/>
</dbReference>
<evidence type="ECO:0000313" key="2">
    <source>
        <dbReference type="Proteomes" id="UP000238479"/>
    </source>
</evidence>
<sequence length="344" mass="39355">MEHITDEQLKIMSPEQLNEQFRVKFRHALTSLLAEGDFEDDNIAKALHCCEQAATKFAKGYIEKIHVSCLWVLCRCMSLEECEQPIGQDGSFMSLLKRGTEESNIRGQAYMGSSTLESVRLAVTVLGTTLTFGLIKMKLCLTLENIEWKMRKMTNAEALLRFLNESFEWEEKSDEGVVYNRMIRSLEQAHNEIGLIPNLGPRELGTITGSDGLKINLDDINQRHEFIDRFLADTVSIATKLELLLTFPLLPNWQSFLHATKGNSLDWLEGKIKVMLARVEVINSKANAFIDKYEGPNLEVLNFQRKMTAPIENMWQNLLGALLWTSRNMMRGDGQVRCHDYLEF</sequence>
<dbReference type="AlphaFoldDB" id="A0A2P6Q6L9"/>
<organism evidence="1 2">
    <name type="scientific">Rosa chinensis</name>
    <name type="common">China rose</name>
    <dbReference type="NCBI Taxonomy" id="74649"/>
    <lineage>
        <taxon>Eukaryota</taxon>
        <taxon>Viridiplantae</taxon>
        <taxon>Streptophyta</taxon>
        <taxon>Embryophyta</taxon>
        <taxon>Tracheophyta</taxon>
        <taxon>Spermatophyta</taxon>
        <taxon>Magnoliopsida</taxon>
        <taxon>eudicotyledons</taxon>
        <taxon>Gunneridae</taxon>
        <taxon>Pentapetalae</taxon>
        <taxon>rosids</taxon>
        <taxon>fabids</taxon>
        <taxon>Rosales</taxon>
        <taxon>Rosaceae</taxon>
        <taxon>Rosoideae</taxon>
        <taxon>Rosoideae incertae sedis</taxon>
        <taxon>Rosa</taxon>
    </lineage>
</organism>
<dbReference type="EMBL" id="PDCK01000043">
    <property type="protein sequence ID" value="PRQ29835.1"/>
    <property type="molecule type" value="Genomic_DNA"/>
</dbReference>
<comment type="caution">
    <text evidence="1">The sequence shown here is derived from an EMBL/GenBank/DDBJ whole genome shotgun (WGS) entry which is preliminary data.</text>
</comment>
<protein>
    <submittedName>
        <fullName evidence="1">Uncharacterized protein</fullName>
    </submittedName>
</protein>
<keyword evidence="2" id="KW-1185">Reference proteome</keyword>
<dbReference type="Proteomes" id="UP000238479">
    <property type="component" value="Chromosome 5"/>
</dbReference>